<organism evidence="1 2">
    <name type="scientific">Shewanella benthica</name>
    <dbReference type="NCBI Taxonomy" id="43661"/>
    <lineage>
        <taxon>Bacteria</taxon>
        <taxon>Pseudomonadati</taxon>
        <taxon>Pseudomonadota</taxon>
        <taxon>Gammaproteobacteria</taxon>
        <taxon>Alteromonadales</taxon>
        <taxon>Shewanellaceae</taxon>
        <taxon>Shewanella</taxon>
    </lineage>
</organism>
<dbReference type="Proteomes" id="UP000250123">
    <property type="component" value="Chromosome SHEWBE"/>
</dbReference>
<proteinExistence type="predicted"/>
<evidence type="ECO:0000313" key="2">
    <source>
        <dbReference type="Proteomes" id="UP000250123"/>
    </source>
</evidence>
<dbReference type="SUPFAM" id="SSF48452">
    <property type="entry name" value="TPR-like"/>
    <property type="match status" value="1"/>
</dbReference>
<evidence type="ECO:0000313" key="1">
    <source>
        <dbReference type="EMBL" id="SQH75849.1"/>
    </source>
</evidence>
<dbReference type="Gene3D" id="1.25.40.10">
    <property type="entry name" value="Tetratricopeptide repeat domain"/>
    <property type="match status" value="1"/>
</dbReference>
<dbReference type="EMBL" id="LS483452">
    <property type="protein sequence ID" value="SQH75849.1"/>
    <property type="molecule type" value="Genomic_DNA"/>
</dbReference>
<protein>
    <submittedName>
        <fullName evidence="1">Uncharacterized protein</fullName>
    </submittedName>
</protein>
<sequence length="202" mass="23552">MLQSGKLNVARTYLERVLIIEPDNVTAKRFLANVLIDSREFILAHELLTLAIEQAKTLGDIRELARLRLSLANNFVGKNEIERALPLLSMARQDAAIEKYWLYLAYIFELSGHVNQRLNRYAAARYQYKKSIHYHQKIQCPYGQVQGQNNLAELEFLERNYSQAYRLTKRSLEIIIQRGLPNVRGKTLKLPSKIENKLQRIR</sequence>
<dbReference type="AlphaFoldDB" id="A0A330LZM5"/>
<gene>
    <name evidence="1" type="ORF">SHEWBE_1883</name>
</gene>
<dbReference type="KEGG" id="sbk:SHEWBE_1883"/>
<reference evidence="2" key="1">
    <citation type="submission" date="2018-06" db="EMBL/GenBank/DDBJ databases">
        <authorList>
            <person name="Cea G.-C."/>
            <person name="William W."/>
        </authorList>
    </citation>
    <scope>NUCLEOTIDE SEQUENCE [LARGE SCALE GENOMIC DNA]</scope>
    <source>
        <strain evidence="2">DB21MT-2</strain>
    </source>
</reference>
<name>A0A330LZM5_9GAMM</name>
<accession>A0A330LZM5</accession>
<dbReference type="InterPro" id="IPR011990">
    <property type="entry name" value="TPR-like_helical_dom_sf"/>
</dbReference>